<reference evidence="2" key="2">
    <citation type="submission" date="2015-05" db="EMBL/GenBank/DDBJ databases">
        <title>Complete genome sequence of Corynebacterium mustelae DSM 45274, isolated from various tissues of a male ferret with lethal sepsis.</title>
        <authorList>
            <person name="Ruckert C."/>
            <person name="Albersmeier A."/>
            <person name="Winkler A."/>
            <person name="Tauch A."/>
        </authorList>
    </citation>
    <scope>NUCLEOTIDE SEQUENCE [LARGE SCALE GENOMIC DNA]</scope>
    <source>
        <strain evidence="2">DSM 45274</strain>
    </source>
</reference>
<dbReference type="Proteomes" id="UP000035199">
    <property type="component" value="Chromosome"/>
</dbReference>
<dbReference type="EMBL" id="CP011542">
    <property type="protein sequence ID" value="AKK04710.1"/>
    <property type="molecule type" value="Genomic_DNA"/>
</dbReference>
<dbReference type="Gene3D" id="3.30.450.30">
    <property type="entry name" value="Dynein light chain 2a, cytoplasmic"/>
    <property type="match status" value="1"/>
</dbReference>
<evidence type="ECO:0000313" key="1">
    <source>
        <dbReference type="EMBL" id="AKK04710.1"/>
    </source>
</evidence>
<protein>
    <recommendedName>
        <fullName evidence="3">Roadblock/LAMTOR2 domain-containing protein</fullName>
    </recommendedName>
</protein>
<evidence type="ECO:0008006" key="3">
    <source>
        <dbReference type="Google" id="ProtNLM"/>
    </source>
</evidence>
<dbReference type="KEGG" id="cmv:CMUST_01805"/>
<proteinExistence type="predicted"/>
<keyword evidence="2" id="KW-1185">Reference proteome</keyword>
<dbReference type="AlphaFoldDB" id="A0A0G3GW25"/>
<dbReference type="PATRIC" id="fig|571915.4.peg.383"/>
<dbReference type="SUPFAM" id="SSF103196">
    <property type="entry name" value="Roadblock/LC7 domain"/>
    <property type="match status" value="1"/>
</dbReference>
<evidence type="ECO:0000313" key="2">
    <source>
        <dbReference type="Proteomes" id="UP000035199"/>
    </source>
</evidence>
<sequence length="152" mass="16521">MTDEILARHRRVRGRDFGTNDIAAAALPLLSRLRNQYPGIYSIILGTGDGIHVCSIGFNSTDDASRMAALNSSMLAVSLAQAQVIDPLKSELRETVVAVELPDNEFLGMARIEHPPVGHLVLGLFARNTQLGMAVHQAQAIAKALHDWLEEV</sequence>
<reference evidence="1 2" key="1">
    <citation type="journal article" date="2015" name="Genome Announc.">
        <title>Complete Genome Sequence of the Type Strain Corynebacterium mustelae DSM 45274, Isolated from Various Tissues of a Male Ferret with Lethal Sepsis.</title>
        <authorList>
            <person name="Ruckert C."/>
            <person name="Eimer J."/>
            <person name="Winkler A."/>
            <person name="Tauch A."/>
        </authorList>
    </citation>
    <scope>NUCLEOTIDE SEQUENCE [LARGE SCALE GENOMIC DNA]</scope>
    <source>
        <strain evidence="1 2">DSM 45274</strain>
    </source>
</reference>
<accession>A0A0G3GW25</accession>
<dbReference type="OrthoDB" id="4426823at2"/>
<dbReference type="STRING" id="571915.CMUST_01805"/>
<organism evidence="1 2">
    <name type="scientific">Corynebacterium mustelae</name>
    <dbReference type="NCBI Taxonomy" id="571915"/>
    <lineage>
        <taxon>Bacteria</taxon>
        <taxon>Bacillati</taxon>
        <taxon>Actinomycetota</taxon>
        <taxon>Actinomycetes</taxon>
        <taxon>Mycobacteriales</taxon>
        <taxon>Corynebacteriaceae</taxon>
        <taxon>Corynebacterium</taxon>
    </lineage>
</organism>
<gene>
    <name evidence="1" type="ORF">CMUST_01805</name>
</gene>
<name>A0A0G3GW25_9CORY</name>
<dbReference type="RefSeq" id="WP_047261080.1">
    <property type="nucleotide sequence ID" value="NZ_CP011542.1"/>
</dbReference>